<dbReference type="GO" id="GO:0008202">
    <property type="term" value="P:steroid metabolic process"/>
    <property type="evidence" value="ECO:0007669"/>
    <property type="project" value="TreeGrafter"/>
</dbReference>
<dbReference type="Pfam" id="PF00106">
    <property type="entry name" value="adh_short"/>
    <property type="match status" value="1"/>
</dbReference>
<evidence type="ECO:0000256" key="2">
    <source>
        <dbReference type="ARBA" id="ARBA00023002"/>
    </source>
</evidence>
<sequence length="332" mass="36509">MFSSSSPFKSYVVSQICFTFYILHMLTSALPLPSPGCDSGFGHALALRLSGRGLHVFAGVLDSEGVGARSLREREPEHITVLHMDVTNLEHIAQAKEHIKAKLGGKGLWGLVNNAGLLLYTVDAELTLTPYFRQLMEVNFLSAVTVTQAFLPQIRRARGRVVNVSSLAGAVPMPLFAAYSSSKAALSSFTGVLRLEMLQWGVHVALIQPSGFRTSTNIYTLTSKCWNWQSELLSQTPPEVLEDYGSDYISQLPTSLNTMSQNAEVDLSPVLEAMEHALLSPWPRALYSPGRGAWLMPRLYSLLPNAAFDKVVLRLVNDTCRPTALVHFLPHV</sequence>
<dbReference type="AlphaFoldDB" id="A0A8C6S752"/>
<evidence type="ECO:0000256" key="3">
    <source>
        <dbReference type="RuleBase" id="RU000363"/>
    </source>
</evidence>
<organism evidence="4 5">
    <name type="scientific">Neogobius melanostomus</name>
    <name type="common">round goby</name>
    <dbReference type="NCBI Taxonomy" id="47308"/>
    <lineage>
        <taxon>Eukaryota</taxon>
        <taxon>Metazoa</taxon>
        <taxon>Chordata</taxon>
        <taxon>Craniata</taxon>
        <taxon>Vertebrata</taxon>
        <taxon>Euteleostomi</taxon>
        <taxon>Actinopterygii</taxon>
        <taxon>Neopterygii</taxon>
        <taxon>Teleostei</taxon>
        <taxon>Neoteleostei</taxon>
        <taxon>Acanthomorphata</taxon>
        <taxon>Gobiaria</taxon>
        <taxon>Gobiiformes</taxon>
        <taxon>Gobioidei</taxon>
        <taxon>Gobiidae</taxon>
        <taxon>Benthophilinae</taxon>
        <taxon>Neogobiini</taxon>
        <taxon>Neogobius</taxon>
    </lineage>
</organism>
<comment type="similarity">
    <text evidence="1 3">Belongs to the short-chain dehydrogenases/reductases (SDR) family.</text>
</comment>
<name>A0A8C6S752_9GOBI</name>
<keyword evidence="5" id="KW-1185">Reference proteome</keyword>
<dbReference type="PRINTS" id="PR00080">
    <property type="entry name" value="SDRFAMILY"/>
</dbReference>
<dbReference type="Gene3D" id="3.40.50.720">
    <property type="entry name" value="NAD(P)-binding Rossmann-like Domain"/>
    <property type="match status" value="1"/>
</dbReference>
<evidence type="ECO:0000256" key="1">
    <source>
        <dbReference type="ARBA" id="ARBA00006484"/>
    </source>
</evidence>
<evidence type="ECO:0000313" key="4">
    <source>
        <dbReference type="Ensembl" id="ENSNMLP00000001185.1"/>
    </source>
</evidence>
<dbReference type="Ensembl" id="ENSNMLT00000001371.1">
    <property type="protein sequence ID" value="ENSNMLP00000001185.1"/>
    <property type="gene ID" value="ENSNMLG00000000924.1"/>
</dbReference>
<evidence type="ECO:0000313" key="5">
    <source>
        <dbReference type="Proteomes" id="UP000694523"/>
    </source>
</evidence>
<protein>
    <submittedName>
        <fullName evidence="4">Uncharacterized protein</fullName>
    </submittedName>
</protein>
<accession>A0A8C6S752</accession>
<reference evidence="4" key="1">
    <citation type="submission" date="2025-08" db="UniProtKB">
        <authorList>
            <consortium name="Ensembl"/>
        </authorList>
    </citation>
    <scope>IDENTIFICATION</scope>
</reference>
<dbReference type="GO" id="GO:0016491">
    <property type="term" value="F:oxidoreductase activity"/>
    <property type="evidence" value="ECO:0007669"/>
    <property type="project" value="UniProtKB-KW"/>
</dbReference>
<dbReference type="Proteomes" id="UP000694523">
    <property type="component" value="Unplaced"/>
</dbReference>
<dbReference type="PANTHER" id="PTHR43313:SF3">
    <property type="entry name" value="17-BETA-HYDROXYSTEROID DEHYDROGENASE TYPE 2"/>
    <property type="match status" value="1"/>
</dbReference>
<proteinExistence type="inferred from homology"/>
<dbReference type="PANTHER" id="PTHR43313">
    <property type="entry name" value="SHORT-CHAIN DEHYDROGENASE/REDUCTASE FAMILY 9C"/>
    <property type="match status" value="1"/>
</dbReference>
<dbReference type="InterPro" id="IPR036291">
    <property type="entry name" value="NAD(P)-bd_dom_sf"/>
</dbReference>
<keyword evidence="2" id="KW-0560">Oxidoreductase</keyword>
<dbReference type="SUPFAM" id="SSF51735">
    <property type="entry name" value="NAD(P)-binding Rossmann-fold domains"/>
    <property type="match status" value="1"/>
</dbReference>
<reference evidence="4" key="2">
    <citation type="submission" date="2025-09" db="UniProtKB">
        <authorList>
            <consortium name="Ensembl"/>
        </authorList>
    </citation>
    <scope>IDENTIFICATION</scope>
</reference>
<dbReference type="InterPro" id="IPR020904">
    <property type="entry name" value="Sc_DH/Rdtase_CS"/>
</dbReference>
<dbReference type="InterPro" id="IPR002347">
    <property type="entry name" value="SDR_fam"/>
</dbReference>
<dbReference type="PRINTS" id="PR00081">
    <property type="entry name" value="GDHRDH"/>
</dbReference>
<dbReference type="PROSITE" id="PS00061">
    <property type="entry name" value="ADH_SHORT"/>
    <property type="match status" value="1"/>
</dbReference>